<dbReference type="PANTHER" id="PTHR43280:SF2">
    <property type="entry name" value="HTH-TYPE TRANSCRIPTIONAL REGULATOR EXSA"/>
    <property type="match status" value="1"/>
</dbReference>
<dbReference type="RefSeq" id="WP_054670372.1">
    <property type="nucleotide sequence ID" value="NZ_AYZR01000009.1"/>
</dbReference>
<comment type="caution">
    <text evidence="5">The sequence shown here is derived from an EMBL/GenBank/DDBJ whole genome shotgun (WGS) entry which is preliminary data.</text>
</comment>
<evidence type="ECO:0000256" key="1">
    <source>
        <dbReference type="ARBA" id="ARBA00023015"/>
    </source>
</evidence>
<dbReference type="EMBL" id="AYZR01000009">
    <property type="protein sequence ID" value="KRM93286.1"/>
    <property type="molecule type" value="Genomic_DNA"/>
</dbReference>
<dbReference type="SUPFAM" id="SSF46689">
    <property type="entry name" value="Homeodomain-like"/>
    <property type="match status" value="1"/>
</dbReference>
<dbReference type="GO" id="GO:0043565">
    <property type="term" value="F:sequence-specific DNA binding"/>
    <property type="evidence" value="ECO:0007669"/>
    <property type="project" value="InterPro"/>
</dbReference>
<evidence type="ECO:0000313" key="6">
    <source>
        <dbReference type="Proteomes" id="UP000051256"/>
    </source>
</evidence>
<dbReference type="InterPro" id="IPR020449">
    <property type="entry name" value="Tscrpt_reg_AraC-type_HTH"/>
</dbReference>
<accession>A0A0R2CZL7</accession>
<dbReference type="Pfam" id="PF12833">
    <property type="entry name" value="HTH_18"/>
    <property type="match status" value="1"/>
</dbReference>
<evidence type="ECO:0000259" key="4">
    <source>
        <dbReference type="PROSITE" id="PS01124"/>
    </source>
</evidence>
<protein>
    <recommendedName>
        <fullName evidence="4">HTH araC/xylS-type domain-containing protein</fullName>
    </recommendedName>
</protein>
<dbReference type="PATRIC" id="fig|1423802.4.peg.965"/>
<reference evidence="5 6" key="1">
    <citation type="journal article" date="2015" name="Genome Announc.">
        <title>Expanding the biotechnology potential of lactobacilli through comparative genomics of 213 strains and associated genera.</title>
        <authorList>
            <person name="Sun Z."/>
            <person name="Harris H.M."/>
            <person name="McCann A."/>
            <person name="Guo C."/>
            <person name="Argimon S."/>
            <person name="Zhang W."/>
            <person name="Yang X."/>
            <person name="Jeffery I.B."/>
            <person name="Cooney J.C."/>
            <person name="Kagawa T.F."/>
            <person name="Liu W."/>
            <person name="Song Y."/>
            <person name="Salvetti E."/>
            <person name="Wrobel A."/>
            <person name="Rasinkangas P."/>
            <person name="Parkhill J."/>
            <person name="Rea M.C."/>
            <person name="O'Sullivan O."/>
            <person name="Ritari J."/>
            <person name="Douillard F.P."/>
            <person name="Paul Ross R."/>
            <person name="Yang R."/>
            <person name="Briner A.E."/>
            <person name="Felis G.E."/>
            <person name="de Vos W.M."/>
            <person name="Barrangou R."/>
            <person name="Klaenhammer T.R."/>
            <person name="Caufield P.W."/>
            <person name="Cui Y."/>
            <person name="Zhang H."/>
            <person name="O'Toole P.W."/>
        </authorList>
    </citation>
    <scope>NUCLEOTIDE SEQUENCE [LARGE SCALE GENOMIC DNA]</scope>
    <source>
        <strain evidence="5 6">DSM 24302</strain>
    </source>
</reference>
<dbReference type="InterPro" id="IPR018060">
    <property type="entry name" value="HTH_AraC"/>
</dbReference>
<dbReference type="PROSITE" id="PS01124">
    <property type="entry name" value="HTH_ARAC_FAMILY_2"/>
    <property type="match status" value="1"/>
</dbReference>
<dbReference type="PRINTS" id="PR00032">
    <property type="entry name" value="HTHARAC"/>
</dbReference>
<dbReference type="AlphaFoldDB" id="A0A0R2CZL7"/>
<evidence type="ECO:0000256" key="2">
    <source>
        <dbReference type="ARBA" id="ARBA00023125"/>
    </source>
</evidence>
<dbReference type="STRING" id="1423802.FC56_GL000952"/>
<dbReference type="Gene3D" id="1.10.10.60">
    <property type="entry name" value="Homeodomain-like"/>
    <property type="match status" value="1"/>
</dbReference>
<dbReference type="PROSITE" id="PS00041">
    <property type="entry name" value="HTH_ARAC_FAMILY_1"/>
    <property type="match status" value="1"/>
</dbReference>
<organism evidence="5 6">
    <name type="scientific">Lentilactobacillus senioris DSM 24302 = JCM 17472</name>
    <dbReference type="NCBI Taxonomy" id="1423802"/>
    <lineage>
        <taxon>Bacteria</taxon>
        <taxon>Bacillati</taxon>
        <taxon>Bacillota</taxon>
        <taxon>Bacilli</taxon>
        <taxon>Lactobacillales</taxon>
        <taxon>Lactobacillaceae</taxon>
        <taxon>Lentilactobacillus</taxon>
    </lineage>
</organism>
<gene>
    <name evidence="5" type="ORF">FC56_GL000952</name>
</gene>
<sequence>MIYNYHQNHSLTLDLVALSQATPDLHPSSALLICKTDCILQIDQHNFHLKQQDIVLLRYKQPINLMPIDQQAFYVSLFFVPIACGIECGPNELVTSMTCSQTDAHIVFRRFNYQICVNYLNQIKTLTTIQPQDNFLKYQESTLMSLLLTELSRYGIDAIAMIESNFLEYDLKKSSRSIQFGIILNYIVANLATVNLTKAALHFEYDPNYFSRLTRQLFHKTFTEEVRFIRMSEAQKLLEITNRSVADIALTLGYQSPSTFNRYFKQRAGQTPSAYRKLYQT</sequence>
<dbReference type="InterPro" id="IPR009057">
    <property type="entry name" value="Homeodomain-like_sf"/>
</dbReference>
<keyword evidence="3" id="KW-0804">Transcription</keyword>
<dbReference type="PANTHER" id="PTHR43280">
    <property type="entry name" value="ARAC-FAMILY TRANSCRIPTIONAL REGULATOR"/>
    <property type="match status" value="1"/>
</dbReference>
<feature type="domain" description="HTH araC/xylS-type" evidence="4">
    <location>
        <begin position="181"/>
        <end position="278"/>
    </location>
</feature>
<proteinExistence type="predicted"/>
<dbReference type="GO" id="GO:0003700">
    <property type="term" value="F:DNA-binding transcription factor activity"/>
    <property type="evidence" value="ECO:0007669"/>
    <property type="project" value="InterPro"/>
</dbReference>
<keyword evidence="2" id="KW-0238">DNA-binding</keyword>
<keyword evidence="6" id="KW-1185">Reference proteome</keyword>
<keyword evidence="1" id="KW-0805">Transcription regulation</keyword>
<evidence type="ECO:0000313" key="5">
    <source>
        <dbReference type="EMBL" id="KRM93286.1"/>
    </source>
</evidence>
<dbReference type="Proteomes" id="UP000051256">
    <property type="component" value="Unassembled WGS sequence"/>
</dbReference>
<name>A0A0R2CZL7_9LACO</name>
<dbReference type="SMART" id="SM00342">
    <property type="entry name" value="HTH_ARAC"/>
    <property type="match status" value="1"/>
</dbReference>
<evidence type="ECO:0000256" key="3">
    <source>
        <dbReference type="ARBA" id="ARBA00023163"/>
    </source>
</evidence>
<dbReference type="InterPro" id="IPR018062">
    <property type="entry name" value="HTH_AraC-typ_CS"/>
</dbReference>